<keyword evidence="1" id="KW-0614">Plasmid</keyword>
<accession>Q9R483</accession>
<gene>
    <name evidence="1" type="primary">ymi</name>
</gene>
<dbReference type="AlphaFoldDB" id="Q9R483"/>
<protein>
    <submittedName>
        <fullName evidence="1">Ymi</fullName>
    </submittedName>
</protein>
<reference evidence="1" key="1">
    <citation type="submission" date="2000-03" db="EMBL/GenBank/DDBJ databases">
        <title>Octopine-type Ti plasmid sequence.</title>
        <authorList>
            <person name="Winans S.C."/>
            <person name="Zhu J."/>
            <person name="Oger P.M."/>
            <person name="Schrammeijer B."/>
            <person name="Hooykaas P.J."/>
            <person name="Farrand S.K."/>
        </authorList>
    </citation>
    <scope>NUCLEOTIDE SEQUENCE</scope>
    <source>
        <plasmid evidence="1">Ti</plasmid>
    </source>
</reference>
<sequence>MLRYLSTEPLEARDSFLTAAMEVDSIYLTARLDIALQMVARSTDADLSTWAKEVLVKRVRPAFLGCK</sequence>
<organism evidence="1">
    <name type="scientific">Agrobacterium tumefaciens</name>
    <dbReference type="NCBI Taxonomy" id="358"/>
    <lineage>
        <taxon>Bacteria</taxon>
        <taxon>Pseudomonadati</taxon>
        <taxon>Pseudomonadota</taxon>
        <taxon>Alphaproteobacteria</taxon>
        <taxon>Hyphomicrobiales</taxon>
        <taxon>Rhizobiaceae</taxon>
        <taxon>Rhizobium/Agrobacterium group</taxon>
        <taxon>Agrobacterium</taxon>
        <taxon>Agrobacterium tumefaciens complex</taxon>
    </lineage>
</organism>
<geneLocation type="plasmid" evidence="1">
    <name>Ti</name>
</geneLocation>
<name>Q9R483_AGRTU</name>
<proteinExistence type="predicted"/>
<dbReference type="EMBL" id="AF242881">
    <property type="protein sequence ID" value="AAD50317.1"/>
    <property type="molecule type" value="Genomic_DNA"/>
</dbReference>
<evidence type="ECO:0000313" key="1">
    <source>
        <dbReference type="EMBL" id="AAD50317.1"/>
    </source>
</evidence>
<dbReference type="RefSeq" id="WP_010892469.1">
    <property type="nucleotide sequence ID" value="NC_002377.1"/>
</dbReference>